<proteinExistence type="predicted"/>
<name>A0ACB7YYZ5_9ERIC</name>
<sequence length="544" mass="63434">MKCASKLWWAVISDPRFIELQFEKAVKNPGHLYIFFKESPPYIYLAERVSDYTEAMKIPRAALYRRITTYQKTTAMNWFTSGGLVAILMRTENCCYICNPILGEEIKVAMGPYFGKKMFQMVWWGFGYSFSTKEYKLILFASPISKGLTQEEKDVVLGAIYTLGSESWREIPEVPFTPVGCGHVDCDGTFFWLIFYDSDKEVVPRSHSIASFDIGSEEFRLWKGPNPDMDEESCRALYLVRVGDTVGCVKMMNDRSLSIWILRDKVNEFWNKEYTFALSRAHFVGLWMNRDLCCYEAPHFFTYDSNNKQFRAKLQLPFHEEYPDCGSHPGNIRTHVLCLISPWRIKAMGNKSIVSNNKCELIFESVDPATCERGKDFGNWIVRKKMELEKNIEELHKQMKEMEFGFQVKMNNWRKRQDCFPMKMNCLSKKIHDMKAKFALKMEEWTNEEDWQGLEMEEVVKKNEALKLKMEEVVEKNEALKLKMEEVAARNDVLVKRNKAIQEEVKLAKLKMVVLTAMVMVLVGIGIVFLRGQEVWKNKMLALP</sequence>
<dbReference type="Proteomes" id="UP000828048">
    <property type="component" value="Chromosome 3"/>
</dbReference>
<accession>A0ACB7YYZ5</accession>
<keyword evidence="2" id="KW-1185">Reference proteome</keyword>
<evidence type="ECO:0000313" key="2">
    <source>
        <dbReference type="Proteomes" id="UP000828048"/>
    </source>
</evidence>
<organism evidence="1 2">
    <name type="scientific">Vaccinium darrowii</name>
    <dbReference type="NCBI Taxonomy" id="229202"/>
    <lineage>
        <taxon>Eukaryota</taxon>
        <taxon>Viridiplantae</taxon>
        <taxon>Streptophyta</taxon>
        <taxon>Embryophyta</taxon>
        <taxon>Tracheophyta</taxon>
        <taxon>Spermatophyta</taxon>
        <taxon>Magnoliopsida</taxon>
        <taxon>eudicotyledons</taxon>
        <taxon>Gunneridae</taxon>
        <taxon>Pentapetalae</taxon>
        <taxon>asterids</taxon>
        <taxon>Ericales</taxon>
        <taxon>Ericaceae</taxon>
        <taxon>Vaccinioideae</taxon>
        <taxon>Vaccinieae</taxon>
        <taxon>Vaccinium</taxon>
    </lineage>
</organism>
<protein>
    <submittedName>
        <fullName evidence="1">Uncharacterized protein</fullName>
    </submittedName>
</protein>
<reference evidence="1 2" key="1">
    <citation type="journal article" date="2021" name="Hortic Res">
        <title>High-quality reference genome and annotation aids understanding of berry development for evergreen blueberry (Vaccinium darrowii).</title>
        <authorList>
            <person name="Yu J."/>
            <person name="Hulse-Kemp A.M."/>
            <person name="Babiker E."/>
            <person name="Staton M."/>
        </authorList>
    </citation>
    <scope>NUCLEOTIDE SEQUENCE [LARGE SCALE GENOMIC DNA]</scope>
    <source>
        <strain evidence="2">cv. NJ 8807/NJ 8810</strain>
        <tissue evidence="1">Young leaf</tissue>
    </source>
</reference>
<evidence type="ECO:0000313" key="1">
    <source>
        <dbReference type="EMBL" id="KAH7858538.1"/>
    </source>
</evidence>
<comment type="caution">
    <text evidence="1">The sequence shown here is derived from an EMBL/GenBank/DDBJ whole genome shotgun (WGS) entry which is preliminary data.</text>
</comment>
<dbReference type="EMBL" id="CM037153">
    <property type="protein sequence ID" value="KAH7858538.1"/>
    <property type="molecule type" value="Genomic_DNA"/>
</dbReference>
<gene>
    <name evidence="1" type="ORF">Vadar_025095</name>
</gene>